<proteinExistence type="predicted"/>
<keyword evidence="2" id="KW-1185">Reference proteome</keyword>
<accession>A0A4Y2LSS1</accession>
<gene>
    <name evidence="1" type="ORF">AVEN_9529_1</name>
</gene>
<dbReference type="AlphaFoldDB" id="A0A4Y2LSS1"/>
<evidence type="ECO:0000313" key="2">
    <source>
        <dbReference type="Proteomes" id="UP000499080"/>
    </source>
</evidence>
<reference evidence="1 2" key="1">
    <citation type="journal article" date="2019" name="Sci. Rep.">
        <title>Orb-weaving spider Araneus ventricosus genome elucidates the spidroin gene catalogue.</title>
        <authorList>
            <person name="Kono N."/>
            <person name="Nakamura H."/>
            <person name="Ohtoshi R."/>
            <person name="Moran D.A.P."/>
            <person name="Shinohara A."/>
            <person name="Yoshida Y."/>
            <person name="Fujiwara M."/>
            <person name="Mori M."/>
            <person name="Tomita M."/>
            <person name="Arakawa K."/>
        </authorList>
    </citation>
    <scope>NUCLEOTIDE SEQUENCE [LARGE SCALE GENOMIC DNA]</scope>
</reference>
<comment type="caution">
    <text evidence="1">The sequence shown here is derived from an EMBL/GenBank/DDBJ whole genome shotgun (WGS) entry which is preliminary data.</text>
</comment>
<name>A0A4Y2LSS1_ARAVE</name>
<protein>
    <submittedName>
        <fullName evidence="1">Uncharacterized protein</fullName>
    </submittedName>
</protein>
<organism evidence="1 2">
    <name type="scientific">Araneus ventricosus</name>
    <name type="common">Orbweaver spider</name>
    <name type="synonym">Epeira ventricosa</name>
    <dbReference type="NCBI Taxonomy" id="182803"/>
    <lineage>
        <taxon>Eukaryota</taxon>
        <taxon>Metazoa</taxon>
        <taxon>Ecdysozoa</taxon>
        <taxon>Arthropoda</taxon>
        <taxon>Chelicerata</taxon>
        <taxon>Arachnida</taxon>
        <taxon>Araneae</taxon>
        <taxon>Araneomorphae</taxon>
        <taxon>Entelegynae</taxon>
        <taxon>Araneoidea</taxon>
        <taxon>Araneidae</taxon>
        <taxon>Araneus</taxon>
    </lineage>
</organism>
<dbReference type="Proteomes" id="UP000499080">
    <property type="component" value="Unassembled WGS sequence"/>
</dbReference>
<evidence type="ECO:0000313" key="1">
    <source>
        <dbReference type="EMBL" id="GBN16586.1"/>
    </source>
</evidence>
<dbReference type="EMBL" id="BGPR01006168">
    <property type="protein sequence ID" value="GBN16586.1"/>
    <property type="molecule type" value="Genomic_DNA"/>
</dbReference>
<sequence length="128" mass="14088">MFPFCFTFRLADRDFLLPLAKQASALLQPKGERLIVKVDQWSSGSPAVGPKPRRLCDFRRVLGMLSKGRERDLVHAAAGHRTLTTGGSSHGRRTIHLLTACLVNGTGLRLTGAVHCPRWKGSSQQGRK</sequence>